<evidence type="ECO:0000313" key="4">
    <source>
        <dbReference type="Proteomes" id="UP000704762"/>
    </source>
</evidence>
<name>A0ABS2RF88_9ACTN</name>
<dbReference type="Gene3D" id="1.10.1660.10">
    <property type="match status" value="1"/>
</dbReference>
<evidence type="ECO:0000313" key="3">
    <source>
        <dbReference type="EMBL" id="MBM7797660.1"/>
    </source>
</evidence>
<evidence type="ECO:0000259" key="2">
    <source>
        <dbReference type="PROSITE" id="PS50937"/>
    </source>
</evidence>
<feature type="domain" description="HTH merR-type" evidence="2">
    <location>
        <begin position="15"/>
        <end position="80"/>
    </location>
</feature>
<dbReference type="PANTHER" id="PTHR30204:SF58">
    <property type="entry name" value="HTH-TYPE TRANSCRIPTIONAL REGULATOR YFMP"/>
    <property type="match status" value="1"/>
</dbReference>
<dbReference type="PANTHER" id="PTHR30204">
    <property type="entry name" value="REDOX-CYCLING DRUG-SENSING TRANSCRIPTIONAL ACTIVATOR SOXR"/>
    <property type="match status" value="1"/>
</dbReference>
<reference evidence="3 4" key="1">
    <citation type="submission" date="2021-01" db="EMBL/GenBank/DDBJ databases">
        <title>Sequencing the genomes of 1000 actinobacteria strains.</title>
        <authorList>
            <person name="Klenk H.-P."/>
        </authorList>
    </citation>
    <scope>NUCLEOTIDE SEQUENCE [LARGE SCALE GENOMIC DNA]</scope>
    <source>
        <strain evidence="3 4">DSM 18662</strain>
    </source>
</reference>
<dbReference type="SMART" id="SM00422">
    <property type="entry name" value="HTH_MERR"/>
    <property type="match status" value="1"/>
</dbReference>
<dbReference type="Proteomes" id="UP000704762">
    <property type="component" value="Unassembled WGS sequence"/>
</dbReference>
<gene>
    <name evidence="3" type="ORF">JOE57_000581</name>
</gene>
<accession>A0ABS2RF88</accession>
<dbReference type="GO" id="GO:0003677">
    <property type="term" value="F:DNA binding"/>
    <property type="evidence" value="ECO:0007669"/>
    <property type="project" value="UniProtKB-KW"/>
</dbReference>
<dbReference type="PROSITE" id="PS50937">
    <property type="entry name" value="HTH_MERR_2"/>
    <property type="match status" value="1"/>
</dbReference>
<keyword evidence="1 3" id="KW-0238">DNA-binding</keyword>
<comment type="caution">
    <text evidence="3">The sequence shown here is derived from an EMBL/GenBank/DDBJ whole genome shotgun (WGS) entry which is preliminary data.</text>
</comment>
<evidence type="ECO:0000256" key="1">
    <source>
        <dbReference type="ARBA" id="ARBA00023125"/>
    </source>
</evidence>
<dbReference type="RefSeq" id="WP_204916310.1">
    <property type="nucleotide sequence ID" value="NZ_BAAAQP010000011.1"/>
</dbReference>
<dbReference type="InterPro" id="IPR000551">
    <property type="entry name" value="MerR-type_HTH_dom"/>
</dbReference>
<dbReference type="SUPFAM" id="SSF46955">
    <property type="entry name" value="Putative DNA-binding domain"/>
    <property type="match status" value="1"/>
</dbReference>
<proteinExistence type="predicted"/>
<dbReference type="Pfam" id="PF13411">
    <property type="entry name" value="MerR_1"/>
    <property type="match status" value="1"/>
</dbReference>
<protein>
    <submittedName>
        <fullName evidence="3">DNA-binding transcriptional MerR regulator</fullName>
    </submittedName>
</protein>
<keyword evidence="4" id="KW-1185">Reference proteome</keyword>
<dbReference type="EMBL" id="JAFBCF010000001">
    <property type="protein sequence ID" value="MBM7797660.1"/>
    <property type="molecule type" value="Genomic_DNA"/>
</dbReference>
<organism evidence="3 4">
    <name type="scientific">Microlunatus panaciterrae</name>
    <dbReference type="NCBI Taxonomy" id="400768"/>
    <lineage>
        <taxon>Bacteria</taxon>
        <taxon>Bacillati</taxon>
        <taxon>Actinomycetota</taxon>
        <taxon>Actinomycetes</taxon>
        <taxon>Propionibacteriales</taxon>
        <taxon>Propionibacteriaceae</taxon>
        <taxon>Microlunatus</taxon>
    </lineage>
</organism>
<dbReference type="InterPro" id="IPR009061">
    <property type="entry name" value="DNA-bd_dom_put_sf"/>
</dbReference>
<sequence>MTADFSDRSAGIFGISVAANMVGTGVQNLRAYEKAGLLDPSRTPGGTRLYSRDDISRLERIISLLDDGLNLAGIAMVLDLEDDNRRLRALSEPKASGRPEPPATP</sequence>
<dbReference type="InterPro" id="IPR047057">
    <property type="entry name" value="MerR_fam"/>
</dbReference>